<organism evidence="1 2">
    <name type="scientific">Peronospora farinosa</name>
    <dbReference type="NCBI Taxonomy" id="134698"/>
    <lineage>
        <taxon>Eukaryota</taxon>
        <taxon>Sar</taxon>
        <taxon>Stramenopiles</taxon>
        <taxon>Oomycota</taxon>
        <taxon>Peronosporomycetes</taxon>
        <taxon>Peronosporales</taxon>
        <taxon>Peronosporaceae</taxon>
        <taxon>Peronospora</taxon>
    </lineage>
</organism>
<reference evidence="1 2" key="1">
    <citation type="submission" date="2021-11" db="EMBL/GenBank/DDBJ databases">
        <authorList>
            <person name="Islam A."/>
            <person name="Islam S."/>
            <person name="Flora M.S."/>
            <person name="Rahman M."/>
            <person name="Ziaur R.M."/>
            <person name="Epstein J.H."/>
            <person name="Hassan M."/>
            <person name="Klassen M."/>
            <person name="Woodard K."/>
            <person name="Webb A."/>
            <person name="Webby R.J."/>
            <person name="El Zowalaty M.E."/>
        </authorList>
    </citation>
    <scope>NUCLEOTIDE SEQUENCE [LARGE SCALE GENOMIC DNA]</scope>
    <source>
        <strain evidence="1">Pf1</strain>
    </source>
</reference>
<evidence type="ECO:0000313" key="1">
    <source>
        <dbReference type="EMBL" id="CAH0491292.1"/>
    </source>
</evidence>
<sequence>MTTLAYLSRGSAVVLRDSINDSPSFSLAVVTCQHVACPWLFPHYFRATWDWLQFINEDHVRHSLQLLAVNEDDPNSTVIKPEVLLDFPLTAQVKIHESRDLALLTLADSAAVEKWQWADTNLRDVRTLVLQSAPCKQGDDVIFSGHRQVKEEYQIPKAVAGHFVGRSTSGQAFAWSQELLEEGMCGGAVVAATTGECVGLVEGIVPSSGEESEAPSIDDREQHAAWQMRKALAGHVAFIPSSDVRKFIDEPNNLLLTGMELPPYM</sequence>
<dbReference type="InterPro" id="IPR009003">
    <property type="entry name" value="Peptidase_S1_PA"/>
</dbReference>
<dbReference type="Proteomes" id="UP001157938">
    <property type="component" value="Unassembled WGS sequence"/>
</dbReference>
<accession>A0ABN8CB74</accession>
<evidence type="ECO:0000313" key="2">
    <source>
        <dbReference type="Proteomes" id="UP001157938"/>
    </source>
</evidence>
<gene>
    <name evidence="1" type="ORF">PFR001_LOCUS6565</name>
</gene>
<protein>
    <submittedName>
        <fullName evidence="1">Uncharacterized protein</fullName>
    </submittedName>
</protein>
<comment type="caution">
    <text evidence="1">The sequence shown here is derived from an EMBL/GenBank/DDBJ whole genome shotgun (WGS) entry which is preliminary data.</text>
</comment>
<dbReference type="EMBL" id="CAKLBC010001333">
    <property type="protein sequence ID" value="CAH0491292.1"/>
    <property type="molecule type" value="Genomic_DNA"/>
</dbReference>
<keyword evidence="2" id="KW-1185">Reference proteome</keyword>
<name>A0ABN8CB74_9STRA</name>
<dbReference type="SUPFAM" id="SSF50494">
    <property type="entry name" value="Trypsin-like serine proteases"/>
    <property type="match status" value="1"/>
</dbReference>
<proteinExistence type="predicted"/>